<proteinExistence type="predicted"/>
<evidence type="ECO:0000313" key="2">
    <source>
        <dbReference type="Proteomes" id="UP000029391"/>
    </source>
</evidence>
<dbReference type="Gene3D" id="3.40.30.10">
    <property type="entry name" value="Glutaredoxin"/>
    <property type="match status" value="1"/>
</dbReference>
<accession>A0A091BBM4</accession>
<organism evidence="1 2">
    <name type="scientific">Arenimonas composti TR7-09 = DSM 18010</name>
    <dbReference type="NCBI Taxonomy" id="1121013"/>
    <lineage>
        <taxon>Bacteria</taxon>
        <taxon>Pseudomonadati</taxon>
        <taxon>Pseudomonadota</taxon>
        <taxon>Gammaproteobacteria</taxon>
        <taxon>Lysobacterales</taxon>
        <taxon>Lysobacteraceae</taxon>
        <taxon>Arenimonas</taxon>
    </lineage>
</organism>
<name>A0A091BBM4_9GAMM</name>
<dbReference type="RefSeq" id="WP_026816640.1">
    <property type="nucleotide sequence ID" value="NZ_AUFF01000002.1"/>
</dbReference>
<dbReference type="AlphaFoldDB" id="A0A091BBM4"/>
<sequence length="74" mass="8106">MPVLIQKDDCELCDRAWDVLAAAGVPDFDSLWIDGDPGLEAAYGERVPVLRRDDGAELGWPFGAGEVRDFLKGE</sequence>
<dbReference type="SUPFAM" id="SSF52833">
    <property type="entry name" value="Thioredoxin-like"/>
    <property type="match status" value="1"/>
</dbReference>
<dbReference type="Pfam" id="PF05768">
    <property type="entry name" value="Glrx-like"/>
    <property type="match status" value="1"/>
</dbReference>
<dbReference type="STRING" id="1121013.GCA_000426365_01304"/>
<evidence type="ECO:0000313" key="1">
    <source>
        <dbReference type="EMBL" id="KFN48897.1"/>
    </source>
</evidence>
<evidence type="ECO:0008006" key="3">
    <source>
        <dbReference type="Google" id="ProtNLM"/>
    </source>
</evidence>
<dbReference type="eggNOG" id="ENOG5033ARA">
    <property type="taxonomic scope" value="Bacteria"/>
</dbReference>
<comment type="caution">
    <text evidence="1">The sequence shown here is derived from an EMBL/GenBank/DDBJ whole genome shotgun (WGS) entry which is preliminary data.</text>
</comment>
<dbReference type="InterPro" id="IPR036249">
    <property type="entry name" value="Thioredoxin-like_sf"/>
</dbReference>
<protein>
    <recommendedName>
        <fullName evidence="3">Glutaredoxin</fullName>
    </recommendedName>
</protein>
<dbReference type="OrthoDB" id="8537427at2"/>
<dbReference type="Proteomes" id="UP000029391">
    <property type="component" value="Unassembled WGS sequence"/>
</dbReference>
<gene>
    <name evidence="1" type="ORF">P873_13170</name>
</gene>
<keyword evidence="2" id="KW-1185">Reference proteome</keyword>
<dbReference type="InterPro" id="IPR008554">
    <property type="entry name" value="Glutaredoxin-like"/>
</dbReference>
<reference evidence="1 2" key="1">
    <citation type="submission" date="2013-09" db="EMBL/GenBank/DDBJ databases">
        <title>Genome sequencing of Arenimonas composti.</title>
        <authorList>
            <person name="Chen F."/>
            <person name="Wang G."/>
        </authorList>
    </citation>
    <scope>NUCLEOTIDE SEQUENCE [LARGE SCALE GENOMIC DNA]</scope>
    <source>
        <strain evidence="1 2">TR7-09</strain>
    </source>
</reference>
<dbReference type="EMBL" id="AWXU01000047">
    <property type="protein sequence ID" value="KFN48897.1"/>
    <property type="molecule type" value="Genomic_DNA"/>
</dbReference>